<dbReference type="RefSeq" id="WP_188818259.1">
    <property type="nucleotide sequence ID" value="NZ_BMLK01000003.1"/>
</dbReference>
<dbReference type="Proteomes" id="UP000605099">
    <property type="component" value="Unassembled WGS sequence"/>
</dbReference>
<evidence type="ECO:0000313" key="5">
    <source>
        <dbReference type="EMBL" id="GGN42924.1"/>
    </source>
</evidence>
<protein>
    <recommendedName>
        <fullName evidence="4">HTH crp-type domain-containing protein</fullName>
    </recommendedName>
</protein>
<dbReference type="EMBL" id="BMLK01000003">
    <property type="protein sequence ID" value="GGN42924.1"/>
    <property type="molecule type" value="Genomic_DNA"/>
</dbReference>
<dbReference type="InterPro" id="IPR018490">
    <property type="entry name" value="cNMP-bd_dom_sf"/>
</dbReference>
<dbReference type="PANTHER" id="PTHR24567:SF74">
    <property type="entry name" value="HTH-TYPE TRANSCRIPTIONAL REGULATOR ARCR"/>
    <property type="match status" value="1"/>
</dbReference>
<proteinExistence type="predicted"/>
<dbReference type="PANTHER" id="PTHR24567">
    <property type="entry name" value="CRP FAMILY TRANSCRIPTIONAL REGULATORY PROTEIN"/>
    <property type="match status" value="1"/>
</dbReference>
<accession>A0ABQ2JB49</accession>
<name>A0ABQ2JB49_9SPHN</name>
<dbReference type="InterPro" id="IPR014710">
    <property type="entry name" value="RmlC-like_jellyroll"/>
</dbReference>
<dbReference type="InterPro" id="IPR012318">
    <property type="entry name" value="HTH_CRP"/>
</dbReference>
<keyword evidence="2" id="KW-0238">DNA-binding</keyword>
<comment type="caution">
    <text evidence="5">The sequence shown here is derived from an EMBL/GenBank/DDBJ whole genome shotgun (WGS) entry which is preliminary data.</text>
</comment>
<dbReference type="InterPro" id="IPR000595">
    <property type="entry name" value="cNMP-bd_dom"/>
</dbReference>
<dbReference type="Pfam" id="PF13545">
    <property type="entry name" value="HTH_Crp_2"/>
    <property type="match status" value="1"/>
</dbReference>
<sequence>MTTQPSEHLDNTVLAALPSDAQAFLASRLLKKPVMSGEVLHEPGAPLIHVIFPHSGIVSMQGILQDGRSVESASVGREGLVGVECMLGKDVSSYYATVAISGQASWLTVTDLEAALDHFPDARHIMRRYCVRLMHDLMQAVACASVHSASQRVATWLLRAEDRTCGSQFELTQRTLANIFGLRLATISDACGRLNGAGAIDQARGILTIVDRTRLADQSCECYRRYANSAWV</sequence>
<keyword evidence="3" id="KW-0804">Transcription</keyword>
<keyword evidence="6" id="KW-1185">Reference proteome</keyword>
<evidence type="ECO:0000256" key="2">
    <source>
        <dbReference type="ARBA" id="ARBA00023125"/>
    </source>
</evidence>
<gene>
    <name evidence="5" type="ORF">GCM10011349_06560</name>
</gene>
<evidence type="ECO:0000256" key="3">
    <source>
        <dbReference type="ARBA" id="ARBA00023163"/>
    </source>
</evidence>
<dbReference type="SUPFAM" id="SSF51206">
    <property type="entry name" value="cAMP-binding domain-like"/>
    <property type="match status" value="1"/>
</dbReference>
<dbReference type="InterPro" id="IPR036390">
    <property type="entry name" value="WH_DNA-bd_sf"/>
</dbReference>
<evidence type="ECO:0000313" key="6">
    <source>
        <dbReference type="Proteomes" id="UP000605099"/>
    </source>
</evidence>
<reference evidence="6" key="1">
    <citation type="journal article" date="2019" name="Int. J. Syst. Evol. Microbiol.">
        <title>The Global Catalogue of Microorganisms (GCM) 10K type strain sequencing project: providing services to taxonomists for standard genome sequencing and annotation.</title>
        <authorList>
            <consortium name="The Broad Institute Genomics Platform"/>
            <consortium name="The Broad Institute Genome Sequencing Center for Infectious Disease"/>
            <person name="Wu L."/>
            <person name="Ma J."/>
        </authorList>
    </citation>
    <scope>NUCLEOTIDE SEQUENCE [LARGE SCALE GENOMIC DNA]</scope>
    <source>
        <strain evidence="6">CGMCC 1.6784</strain>
    </source>
</reference>
<organism evidence="5 6">
    <name type="scientific">Novosphingobium indicum</name>
    <dbReference type="NCBI Taxonomy" id="462949"/>
    <lineage>
        <taxon>Bacteria</taxon>
        <taxon>Pseudomonadati</taxon>
        <taxon>Pseudomonadota</taxon>
        <taxon>Alphaproteobacteria</taxon>
        <taxon>Sphingomonadales</taxon>
        <taxon>Sphingomonadaceae</taxon>
        <taxon>Novosphingobium</taxon>
    </lineage>
</organism>
<dbReference type="Gene3D" id="1.10.10.10">
    <property type="entry name" value="Winged helix-like DNA-binding domain superfamily/Winged helix DNA-binding domain"/>
    <property type="match status" value="1"/>
</dbReference>
<keyword evidence="1" id="KW-0805">Transcription regulation</keyword>
<evidence type="ECO:0000259" key="4">
    <source>
        <dbReference type="Pfam" id="PF13545"/>
    </source>
</evidence>
<feature type="domain" description="HTH crp-type" evidence="4">
    <location>
        <begin position="151"/>
        <end position="217"/>
    </location>
</feature>
<dbReference type="Gene3D" id="2.60.120.10">
    <property type="entry name" value="Jelly Rolls"/>
    <property type="match status" value="1"/>
</dbReference>
<dbReference type="InterPro" id="IPR036388">
    <property type="entry name" value="WH-like_DNA-bd_sf"/>
</dbReference>
<dbReference type="SUPFAM" id="SSF46785">
    <property type="entry name" value="Winged helix' DNA-binding domain"/>
    <property type="match status" value="1"/>
</dbReference>
<dbReference type="InterPro" id="IPR050397">
    <property type="entry name" value="Env_Response_Regulators"/>
</dbReference>
<dbReference type="CDD" id="cd00038">
    <property type="entry name" value="CAP_ED"/>
    <property type="match status" value="1"/>
</dbReference>
<evidence type="ECO:0000256" key="1">
    <source>
        <dbReference type="ARBA" id="ARBA00023015"/>
    </source>
</evidence>